<organism evidence="1">
    <name type="scientific">Shewanella decolorationis</name>
    <dbReference type="NCBI Taxonomy" id="256839"/>
    <lineage>
        <taxon>Bacteria</taxon>
        <taxon>Pseudomonadati</taxon>
        <taxon>Pseudomonadota</taxon>
        <taxon>Gammaproteobacteria</taxon>
        <taxon>Alteromonadales</taxon>
        <taxon>Shewanellaceae</taxon>
        <taxon>Shewanella</taxon>
    </lineage>
</organism>
<proteinExistence type="predicted"/>
<sequence length="215" mass="24450">MSTRYTSADAAHYVQHLCVEFNTAYPNNNFPYSELNILFAQLQRLLMLNPSQIGWVNIHSVFDVMTELTQAQISLNPNRKQASILLGAYYDSGWLGVQLCWTYRGYRDAAAKAGIIRSARPVIVYEADDFQWIDSFTPPRHQYDPFSKNRGNIRGAYCVAELAGGGVCVTHFTFDDLMTTFEHRQVATRAWNEFFVGMILAKTVRLSEKAWSEAA</sequence>
<dbReference type="GO" id="GO:0003677">
    <property type="term" value="F:DNA binding"/>
    <property type="evidence" value="ECO:0007669"/>
    <property type="project" value="InterPro"/>
</dbReference>
<dbReference type="EMBL" id="CP031775">
    <property type="protein sequence ID" value="QDZ93349.1"/>
    <property type="molecule type" value="Genomic_DNA"/>
</dbReference>
<dbReference type="InterPro" id="IPR018330">
    <property type="entry name" value="RecT_fam"/>
</dbReference>
<accession>A0A5B8R7G6</accession>
<gene>
    <name evidence="1" type="ORF">D0436_21960</name>
</gene>
<evidence type="ECO:0008006" key="2">
    <source>
        <dbReference type="Google" id="ProtNLM"/>
    </source>
</evidence>
<dbReference type="AlphaFoldDB" id="A0A5B8R7G6"/>
<dbReference type="Pfam" id="PF03837">
    <property type="entry name" value="RecT"/>
    <property type="match status" value="1"/>
</dbReference>
<protein>
    <recommendedName>
        <fullName evidence="2">Recombinase RecT</fullName>
    </recommendedName>
</protein>
<reference evidence="1" key="1">
    <citation type="journal article" date="2019" name="Ecotoxicol. Environ. Saf.">
        <title>Microbial characterization of heavy metal resistant bacterial strains isolated from an electroplating wastewater treatment plant.</title>
        <authorList>
            <person name="Cai X."/>
            <person name="Zheng X."/>
            <person name="Zhang D."/>
            <person name="Iqbal W."/>
            <person name="Liu C."/>
            <person name="Yang B."/>
            <person name="Zhao X."/>
            <person name="Lu X."/>
            <person name="Mao Y."/>
        </authorList>
    </citation>
    <scope>NUCLEOTIDE SEQUENCE [LARGE SCALE GENOMIC DNA]</scope>
    <source>
        <strain evidence="1">Ni1-3</strain>
    </source>
</reference>
<dbReference type="RefSeq" id="WP_011711517.1">
    <property type="nucleotide sequence ID" value="NZ_CP076856.1"/>
</dbReference>
<dbReference type="GO" id="GO:0006259">
    <property type="term" value="P:DNA metabolic process"/>
    <property type="evidence" value="ECO:0007669"/>
    <property type="project" value="InterPro"/>
</dbReference>
<evidence type="ECO:0000313" key="1">
    <source>
        <dbReference type="EMBL" id="QDZ93349.1"/>
    </source>
</evidence>
<name>A0A5B8R7G6_9GAMM</name>